<dbReference type="AlphaFoldDB" id="A0A2T3A3A6"/>
<evidence type="ECO:0000313" key="3">
    <source>
        <dbReference type="Proteomes" id="UP000241462"/>
    </source>
</evidence>
<evidence type="ECO:0000313" key="2">
    <source>
        <dbReference type="EMBL" id="PSR82138.1"/>
    </source>
</evidence>
<feature type="compositionally biased region" description="Low complexity" evidence="1">
    <location>
        <begin position="15"/>
        <end position="24"/>
    </location>
</feature>
<protein>
    <submittedName>
        <fullName evidence="2">Uncharacterized protein</fullName>
    </submittedName>
</protein>
<sequence>MPPTSTPKTMRARVKAAAAATTSRRGSRVQAESESNGAVEDLGRALTGLDRVPPIEVVKEIKGSAAQSSNSIADITPASVICAICEANCAVRSAQSLMSGFFVTIKNRHIAALLPPSVEGEAGKDDDNKGGNSEPTQQPHESPHLELSDAQTEPGSPRRSEIASLRARDAVDNKFNKRTGADDIVLDVTQSENSGRA</sequence>
<proteinExistence type="predicted"/>
<reference evidence="2 3" key="1">
    <citation type="journal article" date="2018" name="Mycol. Prog.">
        <title>Coniella lustricola, a new species from submerged detritus.</title>
        <authorList>
            <person name="Raudabaugh D.B."/>
            <person name="Iturriaga T."/>
            <person name="Carver A."/>
            <person name="Mondo S."/>
            <person name="Pangilinan J."/>
            <person name="Lipzen A."/>
            <person name="He G."/>
            <person name="Amirebrahimi M."/>
            <person name="Grigoriev I.V."/>
            <person name="Miller A.N."/>
        </authorList>
    </citation>
    <scope>NUCLEOTIDE SEQUENCE [LARGE SCALE GENOMIC DNA]</scope>
    <source>
        <strain evidence="2 3">B22-T-1</strain>
    </source>
</reference>
<feature type="compositionally biased region" description="Polar residues" evidence="1">
    <location>
        <begin position="188"/>
        <end position="197"/>
    </location>
</feature>
<feature type="compositionally biased region" description="Polar residues" evidence="1">
    <location>
        <begin position="130"/>
        <end position="140"/>
    </location>
</feature>
<accession>A0A2T3A3A6</accession>
<dbReference type="Proteomes" id="UP000241462">
    <property type="component" value="Unassembled WGS sequence"/>
</dbReference>
<name>A0A2T3A3A6_9PEZI</name>
<dbReference type="EMBL" id="KZ678486">
    <property type="protein sequence ID" value="PSR82138.1"/>
    <property type="molecule type" value="Genomic_DNA"/>
</dbReference>
<keyword evidence="3" id="KW-1185">Reference proteome</keyword>
<organism evidence="2 3">
    <name type="scientific">Coniella lustricola</name>
    <dbReference type="NCBI Taxonomy" id="2025994"/>
    <lineage>
        <taxon>Eukaryota</taxon>
        <taxon>Fungi</taxon>
        <taxon>Dikarya</taxon>
        <taxon>Ascomycota</taxon>
        <taxon>Pezizomycotina</taxon>
        <taxon>Sordariomycetes</taxon>
        <taxon>Sordariomycetidae</taxon>
        <taxon>Diaporthales</taxon>
        <taxon>Schizoparmaceae</taxon>
        <taxon>Coniella</taxon>
    </lineage>
</organism>
<feature type="region of interest" description="Disordered" evidence="1">
    <location>
        <begin position="1"/>
        <end position="39"/>
    </location>
</feature>
<evidence type="ECO:0000256" key="1">
    <source>
        <dbReference type="SAM" id="MobiDB-lite"/>
    </source>
</evidence>
<feature type="compositionally biased region" description="Basic and acidic residues" evidence="1">
    <location>
        <begin position="156"/>
        <end position="181"/>
    </location>
</feature>
<dbReference type="InParanoid" id="A0A2T3A3A6"/>
<feature type="region of interest" description="Disordered" evidence="1">
    <location>
        <begin position="116"/>
        <end position="197"/>
    </location>
</feature>
<gene>
    <name evidence="2" type="ORF">BD289DRAFT_484049</name>
</gene>